<evidence type="ECO:0000256" key="2">
    <source>
        <dbReference type="ARBA" id="ARBA00023033"/>
    </source>
</evidence>
<feature type="region of interest" description="Disordered" evidence="3">
    <location>
        <begin position="1"/>
        <end position="22"/>
    </location>
</feature>
<comment type="caution">
    <text evidence="5">The sequence shown here is derived from an EMBL/GenBank/DDBJ whole genome shotgun (WGS) entry which is preliminary data.</text>
</comment>
<keyword evidence="1" id="KW-0560">Oxidoreductase</keyword>
<accession>A0ABV3FR73</accession>
<dbReference type="Gene3D" id="3.20.20.30">
    <property type="entry name" value="Luciferase-like domain"/>
    <property type="match status" value="1"/>
</dbReference>
<keyword evidence="6" id="KW-1185">Reference proteome</keyword>
<dbReference type="Proteomes" id="UP001551695">
    <property type="component" value="Unassembled WGS sequence"/>
</dbReference>
<protein>
    <submittedName>
        <fullName evidence="5">LLM class flavin-dependent oxidoreductase</fullName>
    </submittedName>
</protein>
<gene>
    <name evidence="5" type="ORF">AB0I48_09765</name>
</gene>
<evidence type="ECO:0000256" key="1">
    <source>
        <dbReference type="ARBA" id="ARBA00023002"/>
    </source>
</evidence>
<evidence type="ECO:0000256" key="3">
    <source>
        <dbReference type="SAM" id="MobiDB-lite"/>
    </source>
</evidence>
<dbReference type="InterPro" id="IPR011251">
    <property type="entry name" value="Luciferase-like_dom"/>
</dbReference>
<organism evidence="5 6">
    <name type="scientific">Nocardia aurea</name>
    <dbReference type="NCBI Taxonomy" id="2144174"/>
    <lineage>
        <taxon>Bacteria</taxon>
        <taxon>Bacillati</taxon>
        <taxon>Actinomycetota</taxon>
        <taxon>Actinomycetes</taxon>
        <taxon>Mycobacteriales</taxon>
        <taxon>Nocardiaceae</taxon>
        <taxon>Nocardia</taxon>
    </lineage>
</organism>
<evidence type="ECO:0000259" key="4">
    <source>
        <dbReference type="Pfam" id="PF00296"/>
    </source>
</evidence>
<dbReference type="EMBL" id="JBFAKC010000004">
    <property type="protein sequence ID" value="MEV0707838.1"/>
    <property type="molecule type" value="Genomic_DNA"/>
</dbReference>
<dbReference type="PANTHER" id="PTHR30137">
    <property type="entry name" value="LUCIFERASE-LIKE MONOOXYGENASE"/>
    <property type="match status" value="1"/>
</dbReference>
<reference evidence="5 6" key="1">
    <citation type="submission" date="2024-06" db="EMBL/GenBank/DDBJ databases">
        <title>The Natural Products Discovery Center: Release of the First 8490 Sequenced Strains for Exploring Actinobacteria Biosynthetic Diversity.</title>
        <authorList>
            <person name="Kalkreuter E."/>
            <person name="Kautsar S.A."/>
            <person name="Yang D."/>
            <person name="Bader C.D."/>
            <person name="Teijaro C.N."/>
            <person name="Fluegel L."/>
            <person name="Davis C.M."/>
            <person name="Simpson J.R."/>
            <person name="Lauterbach L."/>
            <person name="Steele A.D."/>
            <person name="Gui C."/>
            <person name="Meng S."/>
            <person name="Li G."/>
            <person name="Viehrig K."/>
            <person name="Ye F."/>
            <person name="Su P."/>
            <person name="Kiefer A.F."/>
            <person name="Nichols A."/>
            <person name="Cepeda A.J."/>
            <person name="Yan W."/>
            <person name="Fan B."/>
            <person name="Jiang Y."/>
            <person name="Adhikari A."/>
            <person name="Zheng C.-J."/>
            <person name="Schuster L."/>
            <person name="Cowan T.M."/>
            <person name="Smanski M.J."/>
            <person name="Chevrette M.G."/>
            <person name="De Carvalho L.P.S."/>
            <person name="Shen B."/>
        </authorList>
    </citation>
    <scope>NUCLEOTIDE SEQUENCE [LARGE SCALE GENOMIC DNA]</scope>
    <source>
        <strain evidence="5 6">NPDC050403</strain>
    </source>
</reference>
<sequence length="343" mass="37532">MDIGIATLGDLPQTPEITHPTDVRRATERRLALIVREAETAEAAELQHFSVGEHHTADFAVSSPAVVLSAIAARTDHIRLTSGVTVLSVHDPVRVLQDFATVDLISAGRAEITVGRSAYTEPFDLFGYDLSHYDQLFRERLDLLLRLREDPAPRWHGRYRAPLSGMPVPPLPHQTRLPIWLGVGSASSAHRAGDLGLPMIVGYLIGPPDRPAALAEIYRKAIAGADTTTDPRVGIALHLLITDTDDQARAAYPHYREFLRPKRPGGSGYHVTPQAYAEGLAPDGALMIGTVDTVTRKLRRLHDATGFDRLQVLTDWGGLPEQLVLDSITRLGTEVAPRLRAPH</sequence>
<evidence type="ECO:0000313" key="5">
    <source>
        <dbReference type="EMBL" id="MEV0707838.1"/>
    </source>
</evidence>
<evidence type="ECO:0000313" key="6">
    <source>
        <dbReference type="Proteomes" id="UP001551695"/>
    </source>
</evidence>
<dbReference type="PANTHER" id="PTHR30137:SF8">
    <property type="entry name" value="BLR5498 PROTEIN"/>
    <property type="match status" value="1"/>
</dbReference>
<dbReference type="InterPro" id="IPR050766">
    <property type="entry name" value="Bact_Lucif_Oxidored"/>
</dbReference>
<dbReference type="SUPFAM" id="SSF51679">
    <property type="entry name" value="Bacterial luciferase-like"/>
    <property type="match status" value="1"/>
</dbReference>
<proteinExistence type="predicted"/>
<feature type="domain" description="Luciferase-like" evidence="4">
    <location>
        <begin position="25"/>
        <end position="304"/>
    </location>
</feature>
<name>A0ABV3FR73_9NOCA</name>
<dbReference type="InterPro" id="IPR036661">
    <property type="entry name" value="Luciferase-like_sf"/>
</dbReference>
<dbReference type="RefSeq" id="WP_357781900.1">
    <property type="nucleotide sequence ID" value="NZ_JBFAKC010000004.1"/>
</dbReference>
<keyword evidence="2" id="KW-0503">Monooxygenase</keyword>
<dbReference type="Pfam" id="PF00296">
    <property type="entry name" value="Bac_luciferase"/>
    <property type="match status" value="1"/>
</dbReference>